<gene>
    <name evidence="1" type="ORF">F5147DRAFT_729752</name>
</gene>
<protein>
    <submittedName>
        <fullName evidence="1">Uncharacterized protein</fullName>
    </submittedName>
</protein>
<evidence type="ECO:0000313" key="1">
    <source>
        <dbReference type="EMBL" id="KAG2085825.1"/>
    </source>
</evidence>
<organism evidence="1 2">
    <name type="scientific">Suillus discolor</name>
    <dbReference type="NCBI Taxonomy" id="1912936"/>
    <lineage>
        <taxon>Eukaryota</taxon>
        <taxon>Fungi</taxon>
        <taxon>Dikarya</taxon>
        <taxon>Basidiomycota</taxon>
        <taxon>Agaricomycotina</taxon>
        <taxon>Agaricomycetes</taxon>
        <taxon>Agaricomycetidae</taxon>
        <taxon>Boletales</taxon>
        <taxon>Suillineae</taxon>
        <taxon>Suillaceae</taxon>
        <taxon>Suillus</taxon>
    </lineage>
</organism>
<proteinExistence type="predicted"/>
<dbReference type="RefSeq" id="XP_041284759.1">
    <property type="nucleotide sequence ID" value="XM_041439374.1"/>
</dbReference>
<accession>A0A9P7ER12</accession>
<dbReference type="EMBL" id="JABBWM010000158">
    <property type="protein sequence ID" value="KAG2085825.1"/>
    <property type="molecule type" value="Genomic_DNA"/>
</dbReference>
<dbReference type="Proteomes" id="UP000823399">
    <property type="component" value="Unassembled WGS sequence"/>
</dbReference>
<dbReference type="GeneID" id="64701633"/>
<comment type="caution">
    <text evidence="1">The sequence shown here is derived from an EMBL/GenBank/DDBJ whole genome shotgun (WGS) entry which is preliminary data.</text>
</comment>
<name>A0A9P7ER12_9AGAM</name>
<evidence type="ECO:0000313" key="2">
    <source>
        <dbReference type="Proteomes" id="UP000823399"/>
    </source>
</evidence>
<reference evidence="1" key="1">
    <citation type="journal article" date="2020" name="New Phytol.">
        <title>Comparative genomics reveals dynamic genome evolution in host specialist ectomycorrhizal fungi.</title>
        <authorList>
            <person name="Lofgren L.A."/>
            <person name="Nguyen N.H."/>
            <person name="Vilgalys R."/>
            <person name="Ruytinx J."/>
            <person name="Liao H.L."/>
            <person name="Branco S."/>
            <person name="Kuo A."/>
            <person name="LaButti K."/>
            <person name="Lipzen A."/>
            <person name="Andreopoulos W."/>
            <person name="Pangilinan J."/>
            <person name="Riley R."/>
            <person name="Hundley H."/>
            <person name="Na H."/>
            <person name="Barry K."/>
            <person name="Grigoriev I.V."/>
            <person name="Stajich J.E."/>
            <person name="Kennedy P.G."/>
        </authorList>
    </citation>
    <scope>NUCLEOTIDE SEQUENCE</scope>
    <source>
        <strain evidence="1">FC423</strain>
    </source>
</reference>
<dbReference type="AlphaFoldDB" id="A0A9P7ER12"/>
<dbReference type="OrthoDB" id="2680980at2759"/>
<keyword evidence="2" id="KW-1185">Reference proteome</keyword>
<sequence>MPKEDTKLPDWSKLSASVLSSASHALAEVKQMSNQAVSPPDVNLPDWSKVSGAVLSRASDALAEVKQLSNQAISKKDDINLPNIDWSKVSGDIISHGSDALTGAKQLVNQVSAYGHWSSDMPVLQQYQEKAWQLIGMISNPFGVHWIKAWGTILTGTSKLRDNIFSGVSKLWGVIPSDPFRLWRFILSKLWGTARTPLSTSDSNSNSFTALSCVSHALTGVNAWSIRHPYFAAAVLLSISGDPDILLGPLQLTGKPAPYTRTSTVPNYCENAITNKYENVDARKSESTVVLSVSWLTGLGAVFVLGRTWGWWD</sequence>